<organism evidence="3 4">
    <name type="scientific">Adhaeribacter aerolatus</name>
    <dbReference type="NCBI Taxonomy" id="670289"/>
    <lineage>
        <taxon>Bacteria</taxon>
        <taxon>Pseudomonadati</taxon>
        <taxon>Bacteroidota</taxon>
        <taxon>Cytophagia</taxon>
        <taxon>Cytophagales</taxon>
        <taxon>Hymenobacteraceae</taxon>
        <taxon>Adhaeribacter</taxon>
    </lineage>
</organism>
<keyword evidence="4" id="KW-1185">Reference proteome</keyword>
<feature type="region of interest" description="Disordered" evidence="1">
    <location>
        <begin position="22"/>
        <end position="50"/>
    </location>
</feature>
<dbReference type="AlphaFoldDB" id="A0A512B3U7"/>
<keyword evidence="2" id="KW-0732">Signal</keyword>
<feature type="signal peptide" evidence="2">
    <location>
        <begin position="1"/>
        <end position="19"/>
    </location>
</feature>
<dbReference type="Proteomes" id="UP000321532">
    <property type="component" value="Unassembled WGS sequence"/>
</dbReference>
<dbReference type="RefSeq" id="WP_170252663.1">
    <property type="nucleotide sequence ID" value="NZ_BJYS01000042.1"/>
</dbReference>
<comment type="caution">
    <text evidence="3">The sequence shown here is derived from an EMBL/GenBank/DDBJ whole genome shotgun (WGS) entry which is preliminary data.</text>
</comment>
<evidence type="ECO:0008006" key="5">
    <source>
        <dbReference type="Google" id="ProtNLM"/>
    </source>
</evidence>
<evidence type="ECO:0000313" key="4">
    <source>
        <dbReference type="Proteomes" id="UP000321532"/>
    </source>
</evidence>
<dbReference type="EMBL" id="BJYS01000042">
    <property type="protein sequence ID" value="GEO06635.1"/>
    <property type="molecule type" value="Genomic_DNA"/>
</dbReference>
<feature type="compositionally biased region" description="Basic and acidic residues" evidence="1">
    <location>
        <begin position="27"/>
        <end position="50"/>
    </location>
</feature>
<protein>
    <recommendedName>
        <fullName evidence="5">Lipoprotein</fullName>
    </recommendedName>
</protein>
<evidence type="ECO:0000313" key="3">
    <source>
        <dbReference type="EMBL" id="GEO06635.1"/>
    </source>
</evidence>
<evidence type="ECO:0000256" key="1">
    <source>
        <dbReference type="SAM" id="MobiDB-lite"/>
    </source>
</evidence>
<dbReference type="PROSITE" id="PS51257">
    <property type="entry name" value="PROKAR_LIPOPROTEIN"/>
    <property type="match status" value="1"/>
</dbReference>
<feature type="chain" id="PRO_5021795440" description="Lipoprotein" evidence="2">
    <location>
        <begin position="20"/>
        <end position="50"/>
    </location>
</feature>
<gene>
    <name evidence="3" type="ORF">AAE02nite_42990</name>
</gene>
<reference evidence="3 4" key="1">
    <citation type="submission" date="2019-07" db="EMBL/GenBank/DDBJ databases">
        <title>Whole genome shotgun sequence of Adhaeribacter aerolatus NBRC 106133.</title>
        <authorList>
            <person name="Hosoyama A."/>
            <person name="Uohara A."/>
            <person name="Ohji S."/>
            <person name="Ichikawa N."/>
        </authorList>
    </citation>
    <scope>NUCLEOTIDE SEQUENCE [LARGE SCALE GENOMIC DNA]</scope>
    <source>
        <strain evidence="3 4">NBRC 106133</strain>
    </source>
</reference>
<evidence type="ECO:0000256" key="2">
    <source>
        <dbReference type="SAM" id="SignalP"/>
    </source>
</evidence>
<name>A0A512B3U7_9BACT</name>
<sequence>MKRKVIMMLLLGSSLLVQACGSVPETDPDKDAAHKRANREEYAERAQDSN</sequence>
<proteinExistence type="predicted"/>
<accession>A0A512B3U7</accession>